<protein>
    <submittedName>
        <fullName evidence="3">CHAP-domain-containing protein</fullName>
    </submittedName>
</protein>
<dbReference type="OrthoDB" id="5358886at2759"/>
<evidence type="ECO:0000313" key="3">
    <source>
        <dbReference type="EMBL" id="RPB26917.1"/>
    </source>
</evidence>
<dbReference type="PROSITE" id="PS50911">
    <property type="entry name" value="CHAP"/>
    <property type="match status" value="1"/>
</dbReference>
<sequence length="237" mass="26294">MQFSFFTVLVAVLSSTVTAVPFPIKSDTLNCRDTPSTSGKIVHTYGKSADIKITCQTYGTDVSGNNIWDKTKEGCYVSDYYVKTGVDGFLPNVPKCPGTTPPAKIPGPRVDDYKYKSSCGGVDPWNYYKCQCTSFVAQRLNERVGVKFHNQYKGYNWGNANTWDEAARKTGVKINGTPKPGCVAQTNAGRYGHVAYVSKVDGDYVIIEEYNYGGKERYGTRKVKKNLFNYIHLTSST</sequence>
<dbReference type="Gene3D" id="3.90.1720.10">
    <property type="entry name" value="endopeptidase domain like (from Nostoc punctiforme)"/>
    <property type="match status" value="1"/>
</dbReference>
<evidence type="ECO:0000259" key="2">
    <source>
        <dbReference type="PROSITE" id="PS50911"/>
    </source>
</evidence>
<keyword evidence="4" id="KW-1185">Reference proteome</keyword>
<keyword evidence="1" id="KW-0732">Signal</keyword>
<gene>
    <name evidence="3" type="ORF">L211DRAFT_835242</name>
</gene>
<dbReference type="SUPFAM" id="SSF54001">
    <property type="entry name" value="Cysteine proteinases"/>
    <property type="match status" value="1"/>
</dbReference>
<dbReference type="Pfam" id="PF05257">
    <property type="entry name" value="CHAP"/>
    <property type="match status" value="1"/>
</dbReference>
<accession>A0A3N4LVL2</accession>
<dbReference type="InParanoid" id="A0A3N4LVL2"/>
<name>A0A3N4LVL2_9PEZI</name>
<proteinExistence type="predicted"/>
<dbReference type="STRING" id="1051890.A0A3N4LVL2"/>
<organism evidence="3 4">
    <name type="scientific">Terfezia boudieri ATCC MYA-4762</name>
    <dbReference type="NCBI Taxonomy" id="1051890"/>
    <lineage>
        <taxon>Eukaryota</taxon>
        <taxon>Fungi</taxon>
        <taxon>Dikarya</taxon>
        <taxon>Ascomycota</taxon>
        <taxon>Pezizomycotina</taxon>
        <taxon>Pezizomycetes</taxon>
        <taxon>Pezizales</taxon>
        <taxon>Pezizaceae</taxon>
        <taxon>Terfezia</taxon>
    </lineage>
</organism>
<feature type="signal peptide" evidence="1">
    <location>
        <begin position="1"/>
        <end position="19"/>
    </location>
</feature>
<dbReference type="InterPro" id="IPR007921">
    <property type="entry name" value="CHAP_dom"/>
</dbReference>
<evidence type="ECO:0000313" key="4">
    <source>
        <dbReference type="Proteomes" id="UP000267821"/>
    </source>
</evidence>
<dbReference type="Proteomes" id="UP000267821">
    <property type="component" value="Unassembled WGS sequence"/>
</dbReference>
<feature type="chain" id="PRO_5018191571" evidence="1">
    <location>
        <begin position="20"/>
        <end position="237"/>
    </location>
</feature>
<reference evidence="3 4" key="1">
    <citation type="journal article" date="2018" name="Nat. Ecol. Evol.">
        <title>Pezizomycetes genomes reveal the molecular basis of ectomycorrhizal truffle lifestyle.</title>
        <authorList>
            <person name="Murat C."/>
            <person name="Payen T."/>
            <person name="Noel B."/>
            <person name="Kuo A."/>
            <person name="Morin E."/>
            <person name="Chen J."/>
            <person name="Kohler A."/>
            <person name="Krizsan K."/>
            <person name="Balestrini R."/>
            <person name="Da Silva C."/>
            <person name="Montanini B."/>
            <person name="Hainaut M."/>
            <person name="Levati E."/>
            <person name="Barry K.W."/>
            <person name="Belfiori B."/>
            <person name="Cichocki N."/>
            <person name="Clum A."/>
            <person name="Dockter R.B."/>
            <person name="Fauchery L."/>
            <person name="Guy J."/>
            <person name="Iotti M."/>
            <person name="Le Tacon F."/>
            <person name="Lindquist E.A."/>
            <person name="Lipzen A."/>
            <person name="Malagnac F."/>
            <person name="Mello A."/>
            <person name="Molinier V."/>
            <person name="Miyauchi S."/>
            <person name="Poulain J."/>
            <person name="Riccioni C."/>
            <person name="Rubini A."/>
            <person name="Sitrit Y."/>
            <person name="Splivallo R."/>
            <person name="Traeger S."/>
            <person name="Wang M."/>
            <person name="Zifcakova L."/>
            <person name="Wipf D."/>
            <person name="Zambonelli A."/>
            <person name="Paolocci F."/>
            <person name="Nowrousian M."/>
            <person name="Ottonello S."/>
            <person name="Baldrian P."/>
            <person name="Spatafora J.W."/>
            <person name="Henrissat B."/>
            <person name="Nagy L.G."/>
            <person name="Aury J.M."/>
            <person name="Wincker P."/>
            <person name="Grigoriev I.V."/>
            <person name="Bonfante P."/>
            <person name="Martin F.M."/>
        </authorList>
    </citation>
    <scope>NUCLEOTIDE SEQUENCE [LARGE SCALE GENOMIC DNA]</scope>
    <source>
        <strain evidence="3 4">ATCC MYA-4762</strain>
    </source>
</reference>
<feature type="domain" description="Peptidase C51" evidence="2">
    <location>
        <begin position="107"/>
        <end position="232"/>
    </location>
</feature>
<evidence type="ECO:0000256" key="1">
    <source>
        <dbReference type="SAM" id="SignalP"/>
    </source>
</evidence>
<dbReference type="AlphaFoldDB" id="A0A3N4LVL2"/>
<dbReference type="EMBL" id="ML121533">
    <property type="protein sequence ID" value="RPB26917.1"/>
    <property type="molecule type" value="Genomic_DNA"/>
</dbReference>
<dbReference type="InterPro" id="IPR038765">
    <property type="entry name" value="Papain-like_cys_pep_sf"/>
</dbReference>